<dbReference type="PROSITE" id="PS51519">
    <property type="entry name" value="RWP_RK"/>
    <property type="match status" value="1"/>
</dbReference>
<evidence type="ECO:0000256" key="4">
    <source>
        <dbReference type="ARBA" id="ARBA00023242"/>
    </source>
</evidence>
<keyword evidence="1" id="KW-0805">Transcription regulation</keyword>
<evidence type="ECO:0000256" key="3">
    <source>
        <dbReference type="ARBA" id="ARBA00023163"/>
    </source>
</evidence>
<dbReference type="PANTHER" id="PTHR48460">
    <property type="entry name" value="RWP-RK DOMAIN-CONTAINING PROTEIN"/>
    <property type="match status" value="1"/>
</dbReference>
<keyword evidence="8" id="KW-1185">Reference proteome</keyword>
<feature type="region of interest" description="Disordered" evidence="5">
    <location>
        <begin position="206"/>
        <end position="241"/>
    </location>
</feature>
<feature type="region of interest" description="Disordered" evidence="5">
    <location>
        <begin position="1"/>
        <end position="25"/>
    </location>
</feature>
<gene>
    <name evidence="7" type="ORF">ACJIZ3_007254</name>
</gene>
<feature type="compositionally biased region" description="Low complexity" evidence="5">
    <location>
        <begin position="109"/>
        <end position="121"/>
    </location>
</feature>
<dbReference type="EMBL" id="JBJXBP010000007">
    <property type="protein sequence ID" value="KAL3821349.1"/>
    <property type="molecule type" value="Genomic_DNA"/>
</dbReference>
<protein>
    <recommendedName>
        <fullName evidence="6">RWP-RK domain-containing protein</fullName>
    </recommendedName>
</protein>
<feature type="compositionally biased region" description="Polar residues" evidence="5">
    <location>
        <begin position="122"/>
        <end position="139"/>
    </location>
</feature>
<dbReference type="InterPro" id="IPR003035">
    <property type="entry name" value="RWP-RK_dom"/>
</dbReference>
<organism evidence="7 8">
    <name type="scientific">Penstemon smallii</name>
    <dbReference type="NCBI Taxonomy" id="265156"/>
    <lineage>
        <taxon>Eukaryota</taxon>
        <taxon>Viridiplantae</taxon>
        <taxon>Streptophyta</taxon>
        <taxon>Embryophyta</taxon>
        <taxon>Tracheophyta</taxon>
        <taxon>Spermatophyta</taxon>
        <taxon>Magnoliopsida</taxon>
        <taxon>eudicotyledons</taxon>
        <taxon>Gunneridae</taxon>
        <taxon>Pentapetalae</taxon>
        <taxon>asterids</taxon>
        <taxon>lamiids</taxon>
        <taxon>Lamiales</taxon>
        <taxon>Plantaginaceae</taxon>
        <taxon>Cheloneae</taxon>
        <taxon>Penstemon</taxon>
    </lineage>
</organism>
<evidence type="ECO:0000313" key="7">
    <source>
        <dbReference type="EMBL" id="KAL3821349.1"/>
    </source>
</evidence>
<evidence type="ECO:0000256" key="1">
    <source>
        <dbReference type="ARBA" id="ARBA00023015"/>
    </source>
</evidence>
<dbReference type="PANTHER" id="PTHR48460:SF1">
    <property type="entry name" value="RWP-RK DOMAIN-CONTAINING PROTEIN"/>
    <property type="match status" value="1"/>
</dbReference>
<dbReference type="GO" id="GO:0003677">
    <property type="term" value="F:DNA binding"/>
    <property type="evidence" value="ECO:0007669"/>
    <property type="project" value="UniProtKB-KW"/>
</dbReference>
<keyword evidence="4" id="KW-0539">Nucleus</keyword>
<dbReference type="Pfam" id="PF02042">
    <property type="entry name" value="RWP-RK"/>
    <property type="match status" value="1"/>
</dbReference>
<accession>A0ABD3S9Z9</accession>
<name>A0ABD3S9Z9_9LAMI</name>
<comment type="caution">
    <text evidence="7">The sequence shown here is derived from an EMBL/GenBank/DDBJ whole genome shotgun (WGS) entry which is preliminary data.</text>
</comment>
<reference evidence="7 8" key="1">
    <citation type="submission" date="2024-12" db="EMBL/GenBank/DDBJ databases">
        <title>The unique morphological basis and parallel evolutionary history of personate flowers in Penstemon.</title>
        <authorList>
            <person name="Depatie T.H."/>
            <person name="Wessinger C.A."/>
        </authorList>
    </citation>
    <scope>NUCLEOTIDE SEQUENCE [LARGE SCALE GENOMIC DNA]</scope>
    <source>
        <strain evidence="7">WTNN_2</strain>
        <tissue evidence="7">Leaf</tissue>
    </source>
</reference>
<feature type="domain" description="RWP-RK" evidence="6">
    <location>
        <begin position="14"/>
        <end position="95"/>
    </location>
</feature>
<evidence type="ECO:0000256" key="2">
    <source>
        <dbReference type="ARBA" id="ARBA00023125"/>
    </source>
</evidence>
<feature type="compositionally biased region" description="Pro residues" evidence="5">
    <location>
        <begin position="12"/>
        <end position="24"/>
    </location>
</feature>
<keyword evidence="2" id="KW-0238">DNA-binding</keyword>
<dbReference type="AlphaFoldDB" id="A0ABD3S9Z9"/>
<keyword evidence="3" id="KW-0804">Transcription</keyword>
<feature type="region of interest" description="Disordered" evidence="5">
    <location>
        <begin position="109"/>
        <end position="144"/>
    </location>
</feature>
<evidence type="ECO:0000313" key="8">
    <source>
        <dbReference type="Proteomes" id="UP001634393"/>
    </source>
</evidence>
<evidence type="ECO:0000259" key="6">
    <source>
        <dbReference type="PROSITE" id="PS51519"/>
    </source>
</evidence>
<sequence>MGTPQNENPNPGLVPNPITSPNPSPKTLSFDEVSKLFSLPLSDAAESLGVCPSILKKVCYDNGLVRWPYRKFLCGKSIEEIKKDAAIEKDKQLAALKVVGERADALASSTVSSSLSSQHRSTNNGSLQESPKIQTITHQPTKDNQIESSHNMLSSTMNKWQSPTFDEFKYGFPSDSLSCVSYRWWGNKPAIDSGVESQLSGIENAEEKKQELKDSANSAANSSPKDEEMTEGKTKETDADSKCTSLLSSLRKRAARDGKQALKLGVYRGYGVKTLDQTKKTVLLQIFKSSLPSEWGDMSSGS</sequence>
<proteinExistence type="predicted"/>
<feature type="compositionally biased region" description="Basic and acidic residues" evidence="5">
    <location>
        <begin position="224"/>
        <end position="241"/>
    </location>
</feature>
<dbReference type="Proteomes" id="UP001634393">
    <property type="component" value="Unassembled WGS sequence"/>
</dbReference>
<evidence type="ECO:0000256" key="5">
    <source>
        <dbReference type="SAM" id="MobiDB-lite"/>
    </source>
</evidence>